<dbReference type="EMBL" id="MFJN01000008">
    <property type="protein sequence ID" value="OGG22175.1"/>
    <property type="molecule type" value="Genomic_DNA"/>
</dbReference>
<sequence>MSEANTAPIVTRSFVSNVVEPMFEQNPIPVAFKKRLDLELENLKNNPQYGEHMTYPPEIETDPDNTGLRIIETDLVKTGQEEGGVSVNVKRTSTAGVYLIIRSRLDDHGKSQVSKSLTFVGSDRIFKYEANPDDLKPLE</sequence>
<name>A0A1F6ABW3_9BACT</name>
<accession>A0A1F6ABW3</accession>
<reference evidence="1 2" key="1">
    <citation type="journal article" date="2016" name="Nat. Commun.">
        <title>Thousands of microbial genomes shed light on interconnected biogeochemical processes in an aquifer system.</title>
        <authorList>
            <person name="Anantharaman K."/>
            <person name="Brown C.T."/>
            <person name="Hug L.A."/>
            <person name="Sharon I."/>
            <person name="Castelle C.J."/>
            <person name="Probst A.J."/>
            <person name="Thomas B.C."/>
            <person name="Singh A."/>
            <person name="Wilkins M.J."/>
            <person name="Karaoz U."/>
            <person name="Brodie E.L."/>
            <person name="Williams K.H."/>
            <person name="Hubbard S.S."/>
            <person name="Banfield J.F."/>
        </authorList>
    </citation>
    <scope>NUCLEOTIDE SEQUENCE [LARGE SCALE GENOMIC DNA]</scope>
</reference>
<evidence type="ECO:0000313" key="1">
    <source>
        <dbReference type="EMBL" id="OGG22175.1"/>
    </source>
</evidence>
<organism evidence="1 2">
    <name type="scientific">Candidatus Gottesmanbacteria bacterium RIFCSPHIGHO2_02_FULL_40_13</name>
    <dbReference type="NCBI Taxonomy" id="1798384"/>
    <lineage>
        <taxon>Bacteria</taxon>
        <taxon>Candidatus Gottesmaniibacteriota</taxon>
    </lineage>
</organism>
<gene>
    <name evidence="1" type="ORF">A3D03_02655</name>
</gene>
<dbReference type="Proteomes" id="UP000177092">
    <property type="component" value="Unassembled WGS sequence"/>
</dbReference>
<proteinExistence type="predicted"/>
<comment type="caution">
    <text evidence="1">The sequence shown here is derived from an EMBL/GenBank/DDBJ whole genome shotgun (WGS) entry which is preliminary data.</text>
</comment>
<protein>
    <submittedName>
        <fullName evidence="1">Uncharacterized protein</fullName>
    </submittedName>
</protein>
<dbReference type="AlphaFoldDB" id="A0A1F6ABW3"/>
<evidence type="ECO:0000313" key="2">
    <source>
        <dbReference type="Proteomes" id="UP000177092"/>
    </source>
</evidence>